<dbReference type="AlphaFoldDB" id="A0A7W3SX94"/>
<organism evidence="1 2">
    <name type="scientific">Fontibacillus solani</name>
    <dbReference type="NCBI Taxonomy" id="1572857"/>
    <lineage>
        <taxon>Bacteria</taxon>
        <taxon>Bacillati</taxon>
        <taxon>Bacillota</taxon>
        <taxon>Bacilli</taxon>
        <taxon>Bacillales</taxon>
        <taxon>Paenibacillaceae</taxon>
        <taxon>Fontibacillus</taxon>
    </lineage>
</organism>
<dbReference type="EMBL" id="JACJIP010000038">
    <property type="protein sequence ID" value="MBA9087912.1"/>
    <property type="molecule type" value="Genomic_DNA"/>
</dbReference>
<protein>
    <submittedName>
        <fullName evidence="1">Uncharacterized protein</fullName>
    </submittedName>
</protein>
<reference evidence="1 2" key="1">
    <citation type="submission" date="2020-08" db="EMBL/GenBank/DDBJ databases">
        <title>Genomic Encyclopedia of Type Strains, Phase III (KMG-III): the genomes of soil and plant-associated and newly described type strains.</title>
        <authorList>
            <person name="Whitman W."/>
        </authorList>
    </citation>
    <scope>NUCLEOTIDE SEQUENCE [LARGE SCALE GENOMIC DNA]</scope>
    <source>
        <strain evidence="1 2">CECT 8693</strain>
    </source>
</reference>
<comment type="caution">
    <text evidence="1">The sequence shown here is derived from an EMBL/GenBank/DDBJ whole genome shotgun (WGS) entry which is preliminary data.</text>
</comment>
<dbReference type="Proteomes" id="UP000567067">
    <property type="component" value="Unassembled WGS sequence"/>
</dbReference>
<accession>A0A7W3SX94</accession>
<proteinExistence type="predicted"/>
<gene>
    <name evidence="1" type="ORF">FHR92_004405</name>
</gene>
<keyword evidence="2" id="KW-1185">Reference proteome</keyword>
<evidence type="ECO:0000313" key="1">
    <source>
        <dbReference type="EMBL" id="MBA9087912.1"/>
    </source>
</evidence>
<name>A0A7W3SX94_9BACL</name>
<evidence type="ECO:0000313" key="2">
    <source>
        <dbReference type="Proteomes" id="UP000567067"/>
    </source>
</evidence>
<sequence length="57" mass="6643">MYFCSQYKISANFRKEKRSIYKTLRCDTFFRNSSIIAKKISVFSGAYIITLSSSNDI</sequence>